<dbReference type="Proteomes" id="UP000619170">
    <property type="component" value="Unassembled WGS sequence"/>
</dbReference>
<keyword evidence="2" id="KW-1185">Reference proteome</keyword>
<dbReference type="RefSeq" id="WP_192835042.1">
    <property type="nucleotide sequence ID" value="NZ_JADAZL010000012.1"/>
</dbReference>
<organism evidence="1 2">
    <name type="scientific">Acinetobacter oleivorans</name>
    <dbReference type="NCBI Taxonomy" id="1148157"/>
    <lineage>
        <taxon>Bacteria</taxon>
        <taxon>Pseudomonadati</taxon>
        <taxon>Pseudomonadota</taxon>
        <taxon>Gammaproteobacteria</taxon>
        <taxon>Moraxellales</taxon>
        <taxon>Moraxellaceae</taxon>
        <taxon>Acinetobacter</taxon>
    </lineage>
</organism>
<evidence type="ECO:0008006" key="3">
    <source>
        <dbReference type="Google" id="ProtNLM"/>
    </source>
</evidence>
<evidence type="ECO:0000313" key="1">
    <source>
        <dbReference type="EMBL" id="MBE2166334.1"/>
    </source>
</evidence>
<sequence>MTIISNLKKRKEIMKILQYQYMALKIEVGELKERKLKLDSMKQKNEYEYLGLLANFSELKKKFGLTLDNQIYEENFIVIHKKYNAYIESDKASIALYELLKERLDVLVLHKRKVDHLKDAIEKDELNILFEDI</sequence>
<comment type="caution">
    <text evidence="1">The sequence shown here is derived from an EMBL/GenBank/DDBJ whole genome shotgun (WGS) entry which is preliminary data.</text>
</comment>
<accession>A0ABR9NNM7</accession>
<gene>
    <name evidence="1" type="ORF">IIQ43_17590</name>
</gene>
<dbReference type="EMBL" id="JADAZL010000012">
    <property type="protein sequence ID" value="MBE2166334.1"/>
    <property type="molecule type" value="Genomic_DNA"/>
</dbReference>
<name>A0ABR9NNM7_9GAMM</name>
<protein>
    <recommendedName>
        <fullName evidence="3">Flagellar FliJ protein</fullName>
    </recommendedName>
</protein>
<evidence type="ECO:0000313" key="2">
    <source>
        <dbReference type="Proteomes" id="UP000619170"/>
    </source>
</evidence>
<proteinExistence type="predicted"/>
<reference evidence="2" key="1">
    <citation type="submission" date="2023-07" db="EMBL/GenBank/DDBJ databases">
        <title>Acinetobacter oleivorans assembled AC1583.</title>
        <authorList>
            <person name="Yeo C.C."/>
        </authorList>
    </citation>
    <scope>NUCLEOTIDE SEQUENCE [LARGE SCALE GENOMIC DNA]</scope>
    <source>
        <strain evidence="2">AC1583</strain>
    </source>
</reference>